<dbReference type="EMBL" id="JAAQHG020000033">
    <property type="protein sequence ID" value="KAL1583627.1"/>
    <property type="molecule type" value="Genomic_DNA"/>
</dbReference>
<comment type="caution">
    <text evidence="7">The sequence shown here is derived from an EMBL/GenBank/DDBJ whole genome shotgun (WGS) entry which is preliminary data.</text>
</comment>
<keyword evidence="1 4" id="KW-0479">Metal-binding</keyword>
<keyword evidence="8" id="KW-1185">Reference proteome</keyword>
<feature type="zinc finger region" description="C3H1-type" evidence="4">
    <location>
        <begin position="448"/>
        <end position="476"/>
    </location>
</feature>
<feature type="region of interest" description="Disordered" evidence="5">
    <location>
        <begin position="289"/>
        <end position="450"/>
    </location>
</feature>
<feature type="compositionally biased region" description="Polar residues" evidence="5">
    <location>
        <begin position="100"/>
        <end position="124"/>
    </location>
</feature>
<dbReference type="PROSITE" id="PS50103">
    <property type="entry name" value="ZF_C3H1"/>
    <property type="match status" value="1"/>
</dbReference>
<accession>A0AB34KIS0</accession>
<feature type="region of interest" description="Disordered" evidence="5">
    <location>
        <begin position="254"/>
        <end position="274"/>
    </location>
</feature>
<dbReference type="RefSeq" id="XP_069226734.1">
    <property type="nucleotide sequence ID" value="XM_069376407.1"/>
</dbReference>
<dbReference type="GO" id="GO:0005634">
    <property type="term" value="C:nucleus"/>
    <property type="evidence" value="ECO:0007669"/>
    <property type="project" value="TreeGrafter"/>
</dbReference>
<dbReference type="GO" id="GO:0003723">
    <property type="term" value="F:RNA binding"/>
    <property type="evidence" value="ECO:0007669"/>
    <property type="project" value="InterPro"/>
</dbReference>
<dbReference type="Gene3D" id="4.10.1000.10">
    <property type="entry name" value="Zinc finger, CCCH-type"/>
    <property type="match status" value="1"/>
</dbReference>
<feature type="domain" description="C3H1-type" evidence="6">
    <location>
        <begin position="448"/>
        <end position="476"/>
    </location>
</feature>
<protein>
    <recommendedName>
        <fullName evidence="6">C3H1-type domain-containing protein</fullName>
    </recommendedName>
</protein>
<keyword evidence="2 4" id="KW-0863">Zinc-finger</keyword>
<feature type="compositionally biased region" description="Acidic residues" evidence="5">
    <location>
        <begin position="399"/>
        <end position="409"/>
    </location>
</feature>
<feature type="compositionally biased region" description="Basic and acidic residues" evidence="5">
    <location>
        <begin position="297"/>
        <end position="318"/>
    </location>
</feature>
<evidence type="ECO:0000256" key="2">
    <source>
        <dbReference type="ARBA" id="ARBA00022771"/>
    </source>
</evidence>
<feature type="compositionally biased region" description="Polar residues" evidence="5">
    <location>
        <begin position="60"/>
        <end position="91"/>
    </location>
</feature>
<dbReference type="InterPro" id="IPR019496">
    <property type="entry name" value="NUFIP1_cons_dom"/>
</dbReference>
<sequence length="551" mass="59373">MAGGFSFPPPPPPPPKPAQQSQQPDYEYSQQSGRGGRGRGGFDARGRGSGRGRGRGNPNFEPTNYSNPQSGIASTQWQNSRQGPQTFQTSAQPPPPGSYINPNFTGQRQYGNANATPTHTQSNDGPARNQAGHKRKLDALRGPQQPREKKPGPQTAPSVPSFGAPIFPTAASAEPARTPSNVPAPRSGPSTRPGSKALGLTPQDGAPPAYPSDSEDEDVDEEAQFAELGTKLTFEHNGEVMTLNNEADLAAWKEERRKQFPTNDRVSQKETERLRVGGERKRLLAAVAKLHQAPRNRHVEAKTRSLREPAKQPDEARQEPLATNLEQSEKAAGPSDTMSSHGPSKAAAVTNDTSMIEVINENDQRPAGADAESNAITGTQQSTSDEPMQDVPKVLPGIDMDETDDEGDAQEATAESPESEAESSDSDSDDSGPPEQVSSKPLASAAPGAPRQLCRYFSASGRCRDGDACRYRHELSSKAPSARPAQPQQDKPAFDRYAPKLDPKKDERKTIFERLLEQEQQGDDRLALQVIKALGQAGFFEESGIKHDGSQ</sequence>
<dbReference type="AlphaFoldDB" id="A0AB34KIS0"/>
<gene>
    <name evidence="7" type="ORF">WHR41_07803</name>
</gene>
<evidence type="ECO:0000256" key="5">
    <source>
        <dbReference type="SAM" id="MobiDB-lite"/>
    </source>
</evidence>
<organism evidence="7 8">
    <name type="scientific">Cladosporium halotolerans</name>
    <dbReference type="NCBI Taxonomy" id="1052096"/>
    <lineage>
        <taxon>Eukaryota</taxon>
        <taxon>Fungi</taxon>
        <taxon>Dikarya</taxon>
        <taxon>Ascomycota</taxon>
        <taxon>Pezizomycotina</taxon>
        <taxon>Dothideomycetes</taxon>
        <taxon>Dothideomycetidae</taxon>
        <taxon>Cladosporiales</taxon>
        <taxon>Cladosporiaceae</taxon>
        <taxon>Cladosporium</taxon>
    </lineage>
</organism>
<dbReference type="InterPro" id="IPR036855">
    <property type="entry name" value="Znf_CCCH_sf"/>
</dbReference>
<evidence type="ECO:0000256" key="1">
    <source>
        <dbReference type="ARBA" id="ARBA00022723"/>
    </source>
</evidence>
<feature type="compositionally biased region" description="Basic and acidic residues" evidence="5">
    <location>
        <begin position="492"/>
        <end position="506"/>
    </location>
</feature>
<evidence type="ECO:0000313" key="8">
    <source>
        <dbReference type="Proteomes" id="UP000803884"/>
    </source>
</evidence>
<reference evidence="7 8" key="1">
    <citation type="journal article" date="2020" name="Microbiol. Resour. Announc.">
        <title>Draft Genome Sequence of a Cladosporium Species Isolated from the Mesophotic Ascidian Didemnum maculosum.</title>
        <authorList>
            <person name="Gioti A."/>
            <person name="Siaperas R."/>
            <person name="Nikolaivits E."/>
            <person name="Le Goff G."/>
            <person name="Ouazzani J."/>
            <person name="Kotoulas G."/>
            <person name="Topakas E."/>
        </authorList>
    </citation>
    <scope>NUCLEOTIDE SEQUENCE [LARGE SCALE GENOMIC DNA]</scope>
    <source>
        <strain evidence="7 8">TM138-S3</strain>
    </source>
</reference>
<dbReference type="Proteomes" id="UP000803884">
    <property type="component" value="Unassembled WGS sequence"/>
</dbReference>
<dbReference type="GO" id="GO:0008270">
    <property type="term" value="F:zinc ion binding"/>
    <property type="evidence" value="ECO:0007669"/>
    <property type="project" value="UniProtKB-KW"/>
</dbReference>
<feature type="compositionally biased region" description="Polar residues" evidence="5">
    <location>
        <begin position="374"/>
        <end position="386"/>
    </location>
</feature>
<dbReference type="Pfam" id="PF10453">
    <property type="entry name" value="NUFIP1"/>
    <property type="match status" value="1"/>
</dbReference>
<name>A0AB34KIS0_9PEZI</name>
<feature type="compositionally biased region" description="Pro residues" evidence="5">
    <location>
        <begin position="7"/>
        <end position="17"/>
    </location>
</feature>
<dbReference type="PANTHER" id="PTHR13309:SF0">
    <property type="entry name" value="FMR1-INTERACTING PROTEIN NUFIP1"/>
    <property type="match status" value="1"/>
</dbReference>
<dbReference type="PANTHER" id="PTHR13309">
    <property type="entry name" value="NUCLEAR FRAGILE X MENTAL RETARDATION PROTEIN INTERACTING PROTEIN 1"/>
    <property type="match status" value="1"/>
</dbReference>
<evidence type="ECO:0000313" key="7">
    <source>
        <dbReference type="EMBL" id="KAL1583627.1"/>
    </source>
</evidence>
<feature type="region of interest" description="Disordered" evidence="5">
    <location>
        <begin position="1"/>
        <end position="222"/>
    </location>
</feature>
<keyword evidence="3 4" id="KW-0862">Zinc</keyword>
<feature type="compositionally biased region" description="Acidic residues" evidence="5">
    <location>
        <begin position="417"/>
        <end position="432"/>
    </location>
</feature>
<evidence type="ECO:0000256" key="4">
    <source>
        <dbReference type="PROSITE-ProRule" id="PRU00723"/>
    </source>
</evidence>
<feature type="region of interest" description="Disordered" evidence="5">
    <location>
        <begin position="474"/>
        <end position="506"/>
    </location>
</feature>
<evidence type="ECO:0000259" key="6">
    <source>
        <dbReference type="PROSITE" id="PS50103"/>
    </source>
</evidence>
<evidence type="ECO:0000256" key="3">
    <source>
        <dbReference type="ARBA" id="ARBA00022833"/>
    </source>
</evidence>
<dbReference type="InterPro" id="IPR000571">
    <property type="entry name" value="Znf_CCCH"/>
</dbReference>
<dbReference type="InterPro" id="IPR039136">
    <property type="entry name" value="NUFIP1-like"/>
</dbReference>
<dbReference type="SMART" id="SM00356">
    <property type="entry name" value="ZnF_C3H1"/>
    <property type="match status" value="1"/>
</dbReference>
<dbReference type="Pfam" id="PF00642">
    <property type="entry name" value="zf-CCCH"/>
    <property type="match status" value="1"/>
</dbReference>
<proteinExistence type="predicted"/>
<feature type="compositionally biased region" description="Acidic residues" evidence="5">
    <location>
        <begin position="213"/>
        <end position="222"/>
    </location>
</feature>
<dbReference type="SUPFAM" id="SSF90229">
    <property type="entry name" value="CCCH zinc finger"/>
    <property type="match status" value="1"/>
</dbReference>
<dbReference type="GeneID" id="96009245"/>
<dbReference type="GO" id="GO:0000492">
    <property type="term" value="P:box C/D snoRNP assembly"/>
    <property type="evidence" value="ECO:0007669"/>
    <property type="project" value="TreeGrafter"/>
</dbReference>